<protein>
    <recommendedName>
        <fullName evidence="3">PIN domain-containing protein</fullName>
    </recommendedName>
</protein>
<gene>
    <name evidence="2" type="ORF">BECKMB1821H_GA0114242_10983</name>
    <name evidence="1" type="ORF">BECKMB1821I_GA0114274_11003</name>
</gene>
<accession>A0A450Y0M6</accession>
<evidence type="ECO:0000313" key="1">
    <source>
        <dbReference type="EMBL" id="VFK35097.1"/>
    </source>
</evidence>
<dbReference type="EMBL" id="CAADFQ010000100">
    <property type="protein sequence ID" value="VFK35097.1"/>
    <property type="molecule type" value="Genomic_DNA"/>
</dbReference>
<evidence type="ECO:0008006" key="3">
    <source>
        <dbReference type="Google" id="ProtNLM"/>
    </source>
</evidence>
<reference evidence="1" key="1">
    <citation type="submission" date="2019-02" db="EMBL/GenBank/DDBJ databases">
        <authorList>
            <person name="Gruber-Vodicka R. H."/>
            <person name="Seah K. B. B."/>
        </authorList>
    </citation>
    <scope>NUCLEOTIDE SEQUENCE</scope>
    <source>
        <strain evidence="2">BECK_BZ198</strain>
        <strain evidence="1">BECK_BZ199</strain>
    </source>
</reference>
<dbReference type="EMBL" id="CAADGH010000098">
    <property type="protein sequence ID" value="VFK77083.1"/>
    <property type="molecule type" value="Genomic_DNA"/>
</dbReference>
<dbReference type="SUPFAM" id="SSF88723">
    <property type="entry name" value="PIN domain-like"/>
    <property type="match status" value="1"/>
</dbReference>
<organism evidence="1">
    <name type="scientific">Candidatus Kentrum sp. MB</name>
    <dbReference type="NCBI Taxonomy" id="2138164"/>
    <lineage>
        <taxon>Bacteria</taxon>
        <taxon>Pseudomonadati</taxon>
        <taxon>Pseudomonadota</taxon>
        <taxon>Gammaproteobacteria</taxon>
        <taxon>Candidatus Kentrum</taxon>
    </lineage>
</organism>
<dbReference type="InterPro" id="IPR029060">
    <property type="entry name" value="PIN-like_dom_sf"/>
</dbReference>
<evidence type="ECO:0000313" key="2">
    <source>
        <dbReference type="EMBL" id="VFK77083.1"/>
    </source>
</evidence>
<name>A0A450Y0M6_9GAMM</name>
<proteinExistence type="predicted"/>
<dbReference type="AlphaFoldDB" id="A0A450Y0M6"/>
<sequence>MNRFIGIGLKPIDSLHIACAIALQCDYFITVDKGILKKSRDIRSPNIISPIDFIIQWESGL</sequence>